<reference evidence="1" key="2">
    <citation type="submission" date="2020-05" db="UniProtKB">
        <authorList>
            <consortium name="EnsemblMetazoa"/>
        </authorList>
    </citation>
    <scope>IDENTIFICATION</scope>
    <source>
        <strain evidence="1">IAEA</strain>
    </source>
</reference>
<keyword evidence="2" id="KW-1185">Reference proteome</keyword>
<dbReference type="Proteomes" id="UP000092460">
    <property type="component" value="Unassembled WGS sequence"/>
</dbReference>
<reference evidence="2" key="1">
    <citation type="submission" date="2015-01" db="EMBL/GenBank/DDBJ databases">
        <authorList>
            <person name="Aksoy S."/>
            <person name="Warren W."/>
            <person name="Wilson R.K."/>
        </authorList>
    </citation>
    <scope>NUCLEOTIDE SEQUENCE [LARGE SCALE GENOMIC DNA]</scope>
    <source>
        <strain evidence="2">IAEA</strain>
    </source>
</reference>
<accession>A0A1B0BZG6</accession>
<name>A0A1B0BZG6_9MUSC</name>
<dbReference type="EnsemblMetazoa" id="GPPI045093-RA">
    <property type="protein sequence ID" value="GPPI045093-PA"/>
    <property type="gene ID" value="GPPI045093"/>
</dbReference>
<dbReference type="VEuPathDB" id="VectorBase:GPPI045093"/>
<protein>
    <submittedName>
        <fullName evidence="1">Uncharacterized protein</fullName>
    </submittedName>
</protein>
<organism evidence="1 2">
    <name type="scientific">Glossina palpalis gambiensis</name>
    <dbReference type="NCBI Taxonomy" id="67801"/>
    <lineage>
        <taxon>Eukaryota</taxon>
        <taxon>Metazoa</taxon>
        <taxon>Ecdysozoa</taxon>
        <taxon>Arthropoda</taxon>
        <taxon>Hexapoda</taxon>
        <taxon>Insecta</taxon>
        <taxon>Pterygota</taxon>
        <taxon>Neoptera</taxon>
        <taxon>Endopterygota</taxon>
        <taxon>Diptera</taxon>
        <taxon>Brachycera</taxon>
        <taxon>Muscomorpha</taxon>
        <taxon>Hippoboscoidea</taxon>
        <taxon>Glossinidae</taxon>
        <taxon>Glossina</taxon>
    </lineage>
</organism>
<evidence type="ECO:0000313" key="1">
    <source>
        <dbReference type="EnsemblMetazoa" id="GPPI045093-PA"/>
    </source>
</evidence>
<sequence length="103" mass="11620">MQHPSLFADKATHSQSGYCHPQFIHQICKITLKKVRGGGGGACSQIKTNMHATTGDLLFRYFPFIFELEINTHLKSNGIVSSYLQSTFEGFDFNLISRNNHNE</sequence>
<proteinExistence type="predicted"/>
<evidence type="ECO:0000313" key="2">
    <source>
        <dbReference type="Proteomes" id="UP000092460"/>
    </source>
</evidence>
<dbReference type="AlphaFoldDB" id="A0A1B0BZG6"/>
<dbReference type="EMBL" id="JXJN01023130">
    <property type="status" value="NOT_ANNOTATED_CDS"/>
    <property type="molecule type" value="Genomic_DNA"/>
</dbReference>